<protein>
    <recommendedName>
        <fullName evidence="5">L-serine ammonia-lyase</fullName>
        <ecNumber evidence="5">4.3.1.17</ecNumber>
    </recommendedName>
</protein>
<dbReference type="InterPro" id="IPR036052">
    <property type="entry name" value="TrpB-like_PALP_sf"/>
</dbReference>
<evidence type="ECO:0000259" key="11">
    <source>
        <dbReference type="Pfam" id="PF00291"/>
    </source>
</evidence>
<evidence type="ECO:0000256" key="1">
    <source>
        <dbReference type="ARBA" id="ARBA00001933"/>
    </source>
</evidence>
<dbReference type="PANTHER" id="PTHR48078:SF2">
    <property type="entry name" value="CATABOLIC L-SERINE_THREONINE DEHYDRATASE"/>
    <property type="match status" value="1"/>
</dbReference>
<evidence type="ECO:0000256" key="5">
    <source>
        <dbReference type="ARBA" id="ARBA00012093"/>
    </source>
</evidence>
<dbReference type="InterPro" id="IPR001926">
    <property type="entry name" value="TrpB-like_PALP"/>
</dbReference>
<comment type="similarity">
    <text evidence="4">Belongs to the serine/threonine dehydratase family.</text>
</comment>
<gene>
    <name evidence="12" type="primary">SDL1</name>
    <name evidence="12" type="ORF">Cob_v007722</name>
</gene>
<dbReference type="Gene3D" id="3.40.50.1100">
    <property type="match status" value="2"/>
</dbReference>
<evidence type="ECO:0000256" key="7">
    <source>
        <dbReference type="ARBA" id="ARBA00022490"/>
    </source>
</evidence>
<dbReference type="AlphaFoldDB" id="A0A484FQ89"/>
<dbReference type="GO" id="GO:0003941">
    <property type="term" value="F:L-serine ammonia-lyase activity"/>
    <property type="evidence" value="ECO:0007669"/>
    <property type="project" value="UniProtKB-EC"/>
</dbReference>
<evidence type="ECO:0000256" key="3">
    <source>
        <dbReference type="ARBA" id="ARBA00004742"/>
    </source>
</evidence>
<dbReference type="InterPro" id="IPR050147">
    <property type="entry name" value="Ser/Thr_Dehydratase"/>
</dbReference>
<comment type="subcellular location">
    <subcellularLocation>
        <location evidence="2">Cytoplasm</location>
    </subcellularLocation>
</comment>
<name>A0A484FQ89_COLOR</name>
<proteinExistence type="inferred from homology"/>
<comment type="cofactor">
    <cofactor evidence="1">
        <name>pyridoxal 5'-phosphate</name>
        <dbReference type="ChEBI" id="CHEBI:597326"/>
    </cofactor>
</comment>
<dbReference type="GO" id="GO:0006565">
    <property type="term" value="P:L-serine catabolic process"/>
    <property type="evidence" value="ECO:0007669"/>
    <property type="project" value="TreeGrafter"/>
</dbReference>
<evidence type="ECO:0000256" key="6">
    <source>
        <dbReference type="ARBA" id="ARBA00022432"/>
    </source>
</evidence>
<keyword evidence="7" id="KW-0963">Cytoplasm</keyword>
<dbReference type="GO" id="GO:0006094">
    <property type="term" value="P:gluconeogenesis"/>
    <property type="evidence" value="ECO:0007669"/>
    <property type="project" value="UniProtKB-KW"/>
</dbReference>
<dbReference type="PROSITE" id="PS00165">
    <property type="entry name" value="DEHYDRATASE_SER_THR"/>
    <property type="match status" value="1"/>
</dbReference>
<evidence type="ECO:0000256" key="4">
    <source>
        <dbReference type="ARBA" id="ARBA00010869"/>
    </source>
</evidence>
<keyword evidence="8" id="KW-0663">Pyridoxal phosphate</keyword>
<organism evidence="12 13">
    <name type="scientific">Colletotrichum orbiculare (strain 104-T / ATCC 96160 / CBS 514.97 / LARS 414 / MAFF 240422)</name>
    <name type="common">Cucumber anthracnose fungus</name>
    <name type="synonym">Colletotrichum lagenarium</name>
    <dbReference type="NCBI Taxonomy" id="1213857"/>
    <lineage>
        <taxon>Eukaryota</taxon>
        <taxon>Fungi</taxon>
        <taxon>Dikarya</taxon>
        <taxon>Ascomycota</taxon>
        <taxon>Pezizomycotina</taxon>
        <taxon>Sordariomycetes</taxon>
        <taxon>Hypocreomycetidae</taxon>
        <taxon>Glomerellales</taxon>
        <taxon>Glomerellaceae</taxon>
        <taxon>Colletotrichum</taxon>
        <taxon>Colletotrichum orbiculare species complex</taxon>
    </lineage>
</organism>
<evidence type="ECO:0000313" key="12">
    <source>
        <dbReference type="EMBL" id="TDZ19664.1"/>
    </source>
</evidence>
<dbReference type="OrthoDB" id="7773036at2759"/>
<evidence type="ECO:0000256" key="9">
    <source>
        <dbReference type="ARBA" id="ARBA00023239"/>
    </source>
</evidence>
<dbReference type="STRING" id="1213857.A0A484FQ89"/>
<comment type="catalytic activity">
    <reaction evidence="10">
        <text>L-serine = pyruvate + NH4(+)</text>
        <dbReference type="Rhea" id="RHEA:19169"/>
        <dbReference type="ChEBI" id="CHEBI:15361"/>
        <dbReference type="ChEBI" id="CHEBI:28938"/>
        <dbReference type="ChEBI" id="CHEBI:33384"/>
        <dbReference type="EC" id="4.3.1.17"/>
    </reaction>
</comment>
<dbReference type="GO" id="GO:0004794">
    <property type="term" value="F:threonine deaminase activity"/>
    <property type="evidence" value="ECO:0007669"/>
    <property type="project" value="TreeGrafter"/>
</dbReference>
<comment type="caution">
    <text evidence="12">The sequence shown here is derived from an EMBL/GenBank/DDBJ whole genome shotgun (WGS) entry which is preliminary data.</text>
</comment>
<comment type="pathway">
    <text evidence="3">Carbohydrate biosynthesis; gluconeogenesis.</text>
</comment>
<dbReference type="InterPro" id="IPR000634">
    <property type="entry name" value="Ser/Thr_deHydtase_PyrdxlP-BS"/>
</dbReference>
<dbReference type="GO" id="GO:0009097">
    <property type="term" value="P:isoleucine biosynthetic process"/>
    <property type="evidence" value="ECO:0007669"/>
    <property type="project" value="TreeGrafter"/>
</dbReference>
<evidence type="ECO:0000313" key="13">
    <source>
        <dbReference type="Proteomes" id="UP000014480"/>
    </source>
</evidence>
<evidence type="ECO:0000256" key="8">
    <source>
        <dbReference type="ARBA" id="ARBA00022898"/>
    </source>
</evidence>
<dbReference type="SUPFAM" id="SSF53686">
    <property type="entry name" value="Tryptophan synthase beta subunit-like PLP-dependent enzymes"/>
    <property type="match status" value="1"/>
</dbReference>
<feature type="domain" description="Tryptophan synthase beta chain-like PALP" evidence="11">
    <location>
        <begin position="56"/>
        <end position="351"/>
    </location>
</feature>
<dbReference type="FunFam" id="3.40.50.1100:FF:000040">
    <property type="entry name" value="L-serine dehydratase, putative"/>
    <property type="match status" value="1"/>
</dbReference>
<keyword evidence="6" id="KW-0312">Gluconeogenesis</keyword>
<keyword evidence="13" id="KW-1185">Reference proteome</keyword>
<dbReference type="Pfam" id="PF00291">
    <property type="entry name" value="PALP"/>
    <property type="match status" value="1"/>
</dbReference>
<dbReference type="EC" id="4.3.1.17" evidence="5"/>
<reference evidence="13" key="1">
    <citation type="journal article" date="2013" name="New Phytol.">
        <title>Comparative genomic and transcriptomic analyses reveal the hemibiotrophic stage shift of Colletotrichum fungi.</title>
        <authorList>
            <person name="Gan P."/>
            <person name="Ikeda K."/>
            <person name="Irieda H."/>
            <person name="Narusaka M."/>
            <person name="O'Connell R.J."/>
            <person name="Narusaka Y."/>
            <person name="Takano Y."/>
            <person name="Kubo Y."/>
            <person name="Shirasu K."/>
        </authorList>
    </citation>
    <scope>NUCLEOTIDE SEQUENCE [LARGE SCALE GENOMIC DNA]</scope>
    <source>
        <strain evidence="13">104-T / ATCC 96160 / CBS 514.97 / LARS 414 / MAFF 240422</strain>
    </source>
</reference>
<dbReference type="GO" id="GO:0006567">
    <property type="term" value="P:L-threonine catabolic process"/>
    <property type="evidence" value="ECO:0007669"/>
    <property type="project" value="TreeGrafter"/>
</dbReference>
<keyword evidence="9" id="KW-0456">Lyase</keyword>
<dbReference type="Proteomes" id="UP000014480">
    <property type="component" value="Unassembled WGS sequence"/>
</dbReference>
<evidence type="ECO:0000256" key="2">
    <source>
        <dbReference type="ARBA" id="ARBA00004496"/>
    </source>
</evidence>
<dbReference type="EMBL" id="AMCV02000020">
    <property type="protein sequence ID" value="TDZ19664.1"/>
    <property type="molecule type" value="Genomic_DNA"/>
</dbReference>
<evidence type="ECO:0000256" key="10">
    <source>
        <dbReference type="ARBA" id="ARBA00049406"/>
    </source>
</evidence>
<dbReference type="PANTHER" id="PTHR48078">
    <property type="entry name" value="THREONINE DEHYDRATASE, MITOCHONDRIAL-RELATED"/>
    <property type="match status" value="1"/>
</dbReference>
<dbReference type="GO" id="GO:0030170">
    <property type="term" value="F:pyridoxal phosphate binding"/>
    <property type="evidence" value="ECO:0007669"/>
    <property type="project" value="InterPro"/>
</dbReference>
<reference evidence="13" key="2">
    <citation type="journal article" date="2019" name="Mol. Plant Microbe Interact.">
        <title>Genome sequence resources for four phytopathogenic fungi from the Colletotrichum orbiculare species complex.</title>
        <authorList>
            <person name="Gan P."/>
            <person name="Tsushima A."/>
            <person name="Narusaka M."/>
            <person name="Narusaka Y."/>
            <person name="Takano Y."/>
            <person name="Kubo Y."/>
            <person name="Shirasu K."/>
        </authorList>
    </citation>
    <scope>GENOME REANNOTATION</scope>
    <source>
        <strain evidence="13">104-T / ATCC 96160 / CBS 514.97 / LARS 414 / MAFF 240422</strain>
    </source>
</reference>
<dbReference type="GO" id="GO:0005737">
    <property type="term" value="C:cytoplasm"/>
    <property type="evidence" value="ECO:0007669"/>
    <property type="project" value="UniProtKB-SubCell"/>
</dbReference>
<sequence>MSLGKHIDHLFGLLQSVFNIQNRVVLVYHAYAAYLHLSTHLVDRKSQWAPWTQPRKSPGCNIFLKLENLQPSGSFKSRGVGNLMVRAAAEAPGADAHFYCSSGGNAGLACATSAIALDRRATIVVPQTTSPLMMSKLRLLGADVVQQGENWAQADRHLREVLLANDPAGVYVPPFDHQHVWDGAATIIEELAAQLPEVALDAVVCSVGGGGLLNGLAQGVGEQARWAGREPPRLVAVETRGADSLNASVRAGEHVTLPAITSMAGSLGAVRVSARTWEVARTTPGFRSVVVSDAEAATACVRFVDDARIVVEMACGATLAVVYNGSLRKQLGADMSDEEWAKQNVVLIVCGGSNVTMDILDDYRAKFAGEVDW</sequence>
<accession>A0A484FQ89</accession>